<keyword evidence="2" id="KW-1133">Transmembrane helix</keyword>
<keyword evidence="5" id="KW-1185">Reference proteome</keyword>
<evidence type="ECO:0000313" key="4">
    <source>
        <dbReference type="EMBL" id="KAK2076117.1"/>
    </source>
</evidence>
<dbReference type="Gene3D" id="3.40.50.720">
    <property type="entry name" value="NAD(P)-binding Rossmann-like Domain"/>
    <property type="match status" value="1"/>
</dbReference>
<keyword evidence="2" id="KW-0472">Membrane</keyword>
<organism evidence="4 5">
    <name type="scientific">Prototheca wickerhamii</name>
    <dbReference type="NCBI Taxonomy" id="3111"/>
    <lineage>
        <taxon>Eukaryota</taxon>
        <taxon>Viridiplantae</taxon>
        <taxon>Chlorophyta</taxon>
        <taxon>core chlorophytes</taxon>
        <taxon>Trebouxiophyceae</taxon>
        <taxon>Chlorellales</taxon>
        <taxon>Chlorellaceae</taxon>
        <taxon>Prototheca</taxon>
    </lineage>
</organism>
<reference evidence="4" key="1">
    <citation type="submission" date="2021-01" db="EMBL/GenBank/DDBJ databases">
        <authorList>
            <person name="Eckstrom K.M.E."/>
        </authorList>
    </citation>
    <scope>NUCLEOTIDE SEQUENCE</scope>
    <source>
        <strain evidence="4">UVCC 0001</strain>
    </source>
</reference>
<dbReference type="GO" id="GO:0009247">
    <property type="term" value="P:glycolipid biosynthetic process"/>
    <property type="evidence" value="ECO:0007669"/>
    <property type="project" value="TreeGrafter"/>
</dbReference>
<dbReference type="InterPro" id="IPR036291">
    <property type="entry name" value="NAD(P)-bd_dom_sf"/>
</dbReference>
<dbReference type="EMBL" id="JASFZW010000012">
    <property type="protein sequence ID" value="KAK2076117.1"/>
    <property type="molecule type" value="Genomic_DNA"/>
</dbReference>
<dbReference type="GO" id="GO:0005886">
    <property type="term" value="C:plasma membrane"/>
    <property type="evidence" value="ECO:0007669"/>
    <property type="project" value="TreeGrafter"/>
</dbReference>
<dbReference type="GO" id="GO:0005739">
    <property type="term" value="C:mitochondrion"/>
    <property type="evidence" value="ECO:0007669"/>
    <property type="project" value="TreeGrafter"/>
</dbReference>
<dbReference type="GO" id="GO:0005811">
    <property type="term" value="C:lipid droplet"/>
    <property type="evidence" value="ECO:0007669"/>
    <property type="project" value="TreeGrafter"/>
</dbReference>
<keyword evidence="2" id="KW-0812">Transmembrane</keyword>
<evidence type="ECO:0000313" key="5">
    <source>
        <dbReference type="Proteomes" id="UP001255856"/>
    </source>
</evidence>
<protein>
    <recommendedName>
        <fullName evidence="3">Saccharopine dehydrogenase NADP binding domain-containing protein</fullName>
    </recommendedName>
</protein>
<dbReference type="Pfam" id="PF03435">
    <property type="entry name" value="Sacchrp_dh_NADP"/>
    <property type="match status" value="1"/>
</dbReference>
<feature type="transmembrane region" description="Helical" evidence="2">
    <location>
        <begin position="278"/>
        <end position="299"/>
    </location>
</feature>
<evidence type="ECO:0000259" key="3">
    <source>
        <dbReference type="Pfam" id="PF03435"/>
    </source>
</evidence>
<dbReference type="InterPro" id="IPR005097">
    <property type="entry name" value="Sacchrp_dh_NADP-bd"/>
</dbReference>
<evidence type="ECO:0000256" key="2">
    <source>
        <dbReference type="SAM" id="Phobius"/>
    </source>
</evidence>
<dbReference type="PANTHER" id="PTHR12286:SF5">
    <property type="entry name" value="SACCHAROPINE DEHYDROGENASE-LIKE OXIDOREDUCTASE"/>
    <property type="match status" value="1"/>
</dbReference>
<dbReference type="InterPro" id="IPR051276">
    <property type="entry name" value="Saccharopine_DH-like_oxidrdct"/>
</dbReference>
<accession>A0AAD9IH21</accession>
<gene>
    <name evidence="4" type="ORF">QBZ16_001453</name>
</gene>
<comment type="similarity">
    <text evidence="1">Belongs to the saccharopine dehydrogenase family.</text>
</comment>
<dbReference type="PANTHER" id="PTHR12286">
    <property type="entry name" value="SACCHAROPINE DEHYDROGENASE-LIKE OXIDOREDUCTASE"/>
    <property type="match status" value="1"/>
</dbReference>
<dbReference type="AlphaFoldDB" id="A0AAD9IH21"/>
<sequence length="424" mass="45447">MAGSRRYDLVVLGATGFTGQRIAAEVVASGFKGSWAVAGRSRARLENGVSQLAVPSGAPVPAVEVADVSDADSLLKLAQSSRVLISAVGPFRTYGMPVVAACISGGCHYLDVCGEPEFIERVELELGERAREAGVLVVSALGFDSVPGDIGAQEAAGLFAAPARCTSVESFVSLRSDAKAGLGGNFATYESAVQGFANADRLAALRRQVAKARGKPRLDIPGPRPRHSGWPTYDARLKRWTLPFPGSDASVMRRTWVALAAQGRPAAHTSVRFTLQSLFSVFLFVAFGTVFGLLTKFELGRRLLLRFPRLFSYGVFSRAGPTEAQIRGTWFEYLHVAHGYGRGRPESPGQEPDEHRALLVRGPEPGYVACSIFVTQAAYVILEDEDKLAGRAGVLTPGTLLQGTDYVERLRSRGIVVKEVPVPE</sequence>
<dbReference type="SUPFAM" id="SSF51735">
    <property type="entry name" value="NAD(P)-binding Rossmann-fold domains"/>
    <property type="match status" value="1"/>
</dbReference>
<comment type="caution">
    <text evidence="4">The sequence shown here is derived from an EMBL/GenBank/DDBJ whole genome shotgun (WGS) entry which is preliminary data.</text>
</comment>
<feature type="domain" description="Saccharopine dehydrogenase NADP binding" evidence="3">
    <location>
        <begin position="10"/>
        <end position="138"/>
    </location>
</feature>
<proteinExistence type="inferred from homology"/>
<name>A0AAD9IH21_PROWI</name>
<evidence type="ECO:0000256" key="1">
    <source>
        <dbReference type="ARBA" id="ARBA00038048"/>
    </source>
</evidence>
<dbReference type="Proteomes" id="UP001255856">
    <property type="component" value="Unassembled WGS sequence"/>
</dbReference>